<keyword evidence="4" id="KW-1185">Reference proteome</keyword>
<evidence type="ECO:0000259" key="2">
    <source>
        <dbReference type="Pfam" id="PF20766"/>
    </source>
</evidence>
<proteinExistence type="predicted"/>
<name>A0A8T8KC19_9EURY</name>
<dbReference type="Pfam" id="PF20766">
    <property type="entry name" value="DUF447_C"/>
    <property type="match status" value="1"/>
</dbReference>
<evidence type="ECO:0000259" key="1">
    <source>
        <dbReference type="Pfam" id="PF04289"/>
    </source>
</evidence>
<gene>
    <name evidence="3" type="ORF">HYG87_03620</name>
</gene>
<reference evidence="3" key="1">
    <citation type="submission" date="2020-07" db="EMBL/GenBank/DDBJ databases">
        <title>Methanobacterium. sp. MethCan genome.</title>
        <authorList>
            <person name="Postec A."/>
            <person name="Quemeneur M."/>
        </authorList>
    </citation>
    <scope>NUCLEOTIDE SEQUENCE</scope>
    <source>
        <strain evidence="3">MethCAN</strain>
    </source>
</reference>
<dbReference type="OrthoDB" id="146030at2157"/>
<dbReference type="KEGG" id="meme:HYG87_03620"/>
<dbReference type="Pfam" id="PF04289">
    <property type="entry name" value="DUF447_N"/>
    <property type="match status" value="1"/>
</dbReference>
<dbReference type="Gene3D" id="1.20.58.290">
    <property type="entry name" value="Hypothetical membrane protein ta0354_69_121"/>
    <property type="match status" value="1"/>
</dbReference>
<evidence type="ECO:0000313" key="4">
    <source>
        <dbReference type="Proteomes" id="UP000681041"/>
    </source>
</evidence>
<feature type="domain" description="DUF447" evidence="2">
    <location>
        <begin position="147"/>
        <end position="201"/>
    </location>
</feature>
<feature type="domain" description="DUF447" evidence="1">
    <location>
        <begin position="17"/>
        <end position="116"/>
    </location>
</feature>
<dbReference type="RefSeq" id="WP_211533867.1">
    <property type="nucleotide sequence ID" value="NZ_CP058560.1"/>
</dbReference>
<dbReference type="EMBL" id="CP058560">
    <property type="protein sequence ID" value="QUH22921.1"/>
    <property type="molecule type" value="Genomic_DNA"/>
</dbReference>
<evidence type="ECO:0000313" key="3">
    <source>
        <dbReference type="EMBL" id="QUH22921.1"/>
    </source>
</evidence>
<dbReference type="InterPro" id="IPR012349">
    <property type="entry name" value="Split_barrel_FMN-bd"/>
</dbReference>
<organism evidence="3 4">
    <name type="scientific">Methanobacterium alkalithermotolerans</name>
    <dbReference type="NCBI Taxonomy" id="2731220"/>
    <lineage>
        <taxon>Archaea</taxon>
        <taxon>Methanobacteriati</taxon>
        <taxon>Methanobacteriota</taxon>
        <taxon>Methanomada group</taxon>
        <taxon>Methanobacteria</taxon>
        <taxon>Methanobacteriales</taxon>
        <taxon>Methanobacteriaceae</taxon>
        <taxon>Methanobacterium</taxon>
    </lineage>
</organism>
<dbReference type="PIRSF" id="PIRSF018747">
    <property type="entry name" value="UCP018747"/>
    <property type="match status" value="1"/>
</dbReference>
<dbReference type="AlphaFoldDB" id="A0A8T8KC19"/>
<dbReference type="Gene3D" id="2.30.110.10">
    <property type="entry name" value="Electron Transport, Fmn-binding Protein, Chain A"/>
    <property type="match status" value="1"/>
</dbReference>
<accession>A0A8T8KC19</accession>
<dbReference type="Proteomes" id="UP000681041">
    <property type="component" value="Chromosome"/>
</dbReference>
<dbReference type="GeneID" id="64819823"/>
<dbReference type="InterPro" id="IPR016733">
    <property type="entry name" value="UCP018747"/>
</dbReference>
<sequence>MKHNNLKAMGMEKGQLYETIISSMSTNGRKNAAPIGVLCKSEEEVVVYLYQGSHTHKNISNSDYFVVNLTTNPLLLTECTLGDFPADYFYEFKGNPVLKENDAFFISRVIKKKELVHKNELGSSPMTVVTAKVEEIVKNKKVIRPLNRGIYAVIESLIHFSRLEIGDAKNRENLYHKIKEMDRVVRRVGSASEKKALQEIMDAIHEKYNNLDEKK</sequence>
<dbReference type="InterPro" id="IPR007386">
    <property type="entry name" value="DUF447_N"/>
</dbReference>
<dbReference type="InterPro" id="IPR049288">
    <property type="entry name" value="DUF447_C"/>
</dbReference>
<protein>
    <submittedName>
        <fullName evidence="3">DUF447 family protein</fullName>
    </submittedName>
</protein>
<dbReference type="SUPFAM" id="SSF50475">
    <property type="entry name" value="FMN-binding split barrel"/>
    <property type="match status" value="1"/>
</dbReference>